<feature type="modified residue" description="Phosphohistidine" evidence="16">
    <location>
        <position position="1054"/>
    </location>
</feature>
<feature type="modified residue" description="4-aspartylphosphate" evidence="17">
    <location>
        <position position="858"/>
    </location>
</feature>
<evidence type="ECO:0000313" key="24">
    <source>
        <dbReference type="Proteomes" id="UP000186469"/>
    </source>
</evidence>
<evidence type="ECO:0000256" key="4">
    <source>
        <dbReference type="ARBA" id="ARBA00022475"/>
    </source>
</evidence>
<dbReference type="Gene3D" id="1.10.287.130">
    <property type="match status" value="1"/>
</dbReference>
<dbReference type="InterPro" id="IPR036890">
    <property type="entry name" value="HATPase_C_sf"/>
</dbReference>
<sequence length="1115" mass="123818">MNTVGFKSVSKNHNKAVLKFIFWLILLWTFLVLLSLWSSLSRAERQSEEDARIQARTIFEKDSSLITWNVAVGGIYAPIGEEIRPNPYLAPYGREVETPTGEILTKINASLMVRLIYEMSALESGVVARLASNNPLRPLNMSDEWEFEALNLLEKKQVNEISSIETINNSPYMRLIRPLILDKNCLTCHTQPQNTLGAIHGGISVLVPMEPFTQIAQETYFQMILSHLALWLIVVILIFWGGNYLNTNMNAKEKAEQDLKNLACELEDRVKERTKELALKQSQLVAFMNNSDAGIFLKNKVGEYVLCNAYYAALLGRTTKEIKACVDTMLMPSELSNKIKTAENAACKDLTAVEISGHFDLNDKSEIFVAHIFPIINEKGLIDGVGGIIMNDTERIASEEVLKNAKAVAESASRSKSDFLANMSHEIRTPLNGVIGMADLLLQTKLNQEQASMAATIKNSGDSLLVVLNDILDFSKIEAGKMSIDSEPFSLRDMIFGAVKAIAPIAYKKNLELIVDINSNIPDHLDGDSNRIRQVVTNFLSNAIKFTDSGEVSLSVELVNLQANKVSLKIKVQDTGIGIPFEKQKNIFDSFEQGDSSTTRKYGGTGLGLTISHRLTVLMGGEISLESEQGKGSTFSVSLELPFLVDSSLSKIGMSTVQFKGLKALIVDDNATNRRIYSEYLSSWNFSVQDSVSVDDAMHHLKLGLNSHRAFDIVLLDVHMPDKDGFYMLELMRSNPDFQDVPVILLSSANVFLDSDELKSYDVLLSKPIRPEELMLAMGKALGLCSNELCIDSNASYIDKDVTARIQLNILLAEDMEMNQLVISKMLSTLGHNYTIVENGQKVLEALEKATYDLVMMDIQMPIMDGIRATQLIREKEKNNNSGQYTPIIALTANALKGDREKYLAIGMDNYVSKPIQLEALSKSLNDIMARFISAKLNNYTVNSGVVSIIGTTNSEPLNSQNSDFLDNKIDSGNVAALADLKENQKEEHKRENIPIEGISDSIDKAVVSNAFGGNNELIAATMDVYFRDAPIQLNGILEAINEGNNELLVSSAHSLKGISSYYSRGAVYQTCLKIEKYGRDKMLPDAKEELTSEYYYLSKNMEALILSMKNFFKE</sequence>
<keyword evidence="12" id="KW-0902">Two-component regulatory system</keyword>
<dbReference type="EMBL" id="FRDI01000004">
    <property type="protein sequence ID" value="SHN59270.1"/>
    <property type="molecule type" value="Genomic_DNA"/>
</dbReference>
<dbReference type="SMART" id="SM00387">
    <property type="entry name" value="HATPase_c"/>
    <property type="match status" value="1"/>
</dbReference>
<dbReference type="Pfam" id="PF00072">
    <property type="entry name" value="Response_reg"/>
    <property type="match status" value="2"/>
</dbReference>
<accession>A0A1M7SLD8</accession>
<evidence type="ECO:0000259" key="22">
    <source>
        <dbReference type="PROSITE" id="PS50894"/>
    </source>
</evidence>
<keyword evidence="4" id="KW-1003">Cell membrane</keyword>
<feature type="coiled-coil region" evidence="18">
    <location>
        <begin position="245"/>
        <end position="272"/>
    </location>
</feature>
<feature type="domain" description="Response regulatory" evidence="21">
    <location>
        <begin position="809"/>
        <end position="929"/>
    </location>
</feature>
<evidence type="ECO:0000256" key="8">
    <source>
        <dbReference type="ARBA" id="ARBA00022741"/>
    </source>
</evidence>
<evidence type="ECO:0000256" key="1">
    <source>
        <dbReference type="ARBA" id="ARBA00000085"/>
    </source>
</evidence>
<evidence type="ECO:0000256" key="10">
    <source>
        <dbReference type="ARBA" id="ARBA00022840"/>
    </source>
</evidence>
<dbReference type="Gene3D" id="3.30.450.20">
    <property type="entry name" value="PAS domain"/>
    <property type="match status" value="1"/>
</dbReference>
<dbReference type="PANTHER" id="PTHR45339">
    <property type="entry name" value="HYBRID SIGNAL TRANSDUCTION HISTIDINE KINASE J"/>
    <property type="match status" value="1"/>
</dbReference>
<comment type="subcellular location">
    <subcellularLocation>
        <location evidence="2">Cell membrane</location>
        <topology evidence="2">Multi-pass membrane protein</topology>
    </subcellularLocation>
</comment>
<keyword evidence="7 19" id="KW-0812">Transmembrane</keyword>
<dbReference type="InterPro" id="IPR005467">
    <property type="entry name" value="His_kinase_dom"/>
</dbReference>
<keyword evidence="18" id="KW-0175">Coiled coil</keyword>
<dbReference type="InterPro" id="IPR003594">
    <property type="entry name" value="HATPase_dom"/>
</dbReference>
<evidence type="ECO:0000256" key="18">
    <source>
        <dbReference type="SAM" id="Coils"/>
    </source>
</evidence>
<evidence type="ECO:0000256" key="17">
    <source>
        <dbReference type="PROSITE-ProRule" id="PRU00169"/>
    </source>
</evidence>
<evidence type="ECO:0000256" key="3">
    <source>
        <dbReference type="ARBA" id="ARBA00012438"/>
    </source>
</evidence>
<dbReference type="SMART" id="SM00388">
    <property type="entry name" value="HisKA"/>
    <property type="match status" value="1"/>
</dbReference>
<dbReference type="InterPro" id="IPR008207">
    <property type="entry name" value="Sig_transdc_His_kin_Hpt_dom"/>
</dbReference>
<keyword evidence="6" id="KW-0808">Transferase</keyword>
<dbReference type="PROSITE" id="PS50109">
    <property type="entry name" value="HIS_KIN"/>
    <property type="match status" value="1"/>
</dbReference>
<evidence type="ECO:0000256" key="9">
    <source>
        <dbReference type="ARBA" id="ARBA00022777"/>
    </source>
</evidence>
<dbReference type="InterPro" id="IPR036641">
    <property type="entry name" value="HPT_dom_sf"/>
</dbReference>
<dbReference type="GO" id="GO:0000155">
    <property type="term" value="F:phosphorelay sensor kinase activity"/>
    <property type="evidence" value="ECO:0007669"/>
    <property type="project" value="InterPro"/>
</dbReference>
<dbReference type="PRINTS" id="PR00344">
    <property type="entry name" value="BCTRLSENSOR"/>
</dbReference>
<dbReference type="SUPFAM" id="SSF47226">
    <property type="entry name" value="Histidine-containing phosphotransfer domain, HPT domain"/>
    <property type="match status" value="1"/>
</dbReference>
<dbReference type="Pfam" id="PF11845">
    <property type="entry name" value="Tll0287-like"/>
    <property type="match status" value="1"/>
</dbReference>
<evidence type="ECO:0000256" key="12">
    <source>
        <dbReference type="ARBA" id="ARBA00023012"/>
    </source>
</evidence>
<dbReference type="GO" id="GO:0005886">
    <property type="term" value="C:plasma membrane"/>
    <property type="evidence" value="ECO:0007669"/>
    <property type="project" value="UniProtKB-SubCell"/>
</dbReference>
<feature type="modified residue" description="4-aspartylphosphate" evidence="17">
    <location>
        <position position="717"/>
    </location>
</feature>
<feature type="domain" description="Histidine kinase" evidence="20">
    <location>
        <begin position="422"/>
        <end position="643"/>
    </location>
</feature>
<dbReference type="Pfam" id="PF00512">
    <property type="entry name" value="HisKA"/>
    <property type="match status" value="1"/>
</dbReference>
<dbReference type="InterPro" id="IPR036097">
    <property type="entry name" value="HisK_dim/P_sf"/>
</dbReference>
<dbReference type="SUPFAM" id="SSF55785">
    <property type="entry name" value="PYP-like sensor domain (PAS domain)"/>
    <property type="match status" value="1"/>
</dbReference>
<dbReference type="Gene3D" id="3.30.565.10">
    <property type="entry name" value="Histidine kinase-like ATPase, C-terminal domain"/>
    <property type="match status" value="1"/>
</dbReference>
<dbReference type="FunFam" id="3.30.565.10:FF:000010">
    <property type="entry name" value="Sensor histidine kinase RcsC"/>
    <property type="match status" value="1"/>
</dbReference>
<evidence type="ECO:0000256" key="14">
    <source>
        <dbReference type="ARBA" id="ARBA00064003"/>
    </source>
</evidence>
<dbReference type="InterPro" id="IPR021796">
    <property type="entry name" value="Tll0287-like_dom"/>
</dbReference>
<evidence type="ECO:0000256" key="15">
    <source>
        <dbReference type="ARBA" id="ARBA00068150"/>
    </source>
</evidence>
<dbReference type="SUPFAM" id="SSF47384">
    <property type="entry name" value="Homodimeric domain of signal transducing histidine kinase"/>
    <property type="match status" value="1"/>
</dbReference>
<feature type="domain" description="Response regulatory" evidence="21">
    <location>
        <begin position="663"/>
        <end position="782"/>
    </location>
</feature>
<dbReference type="CDD" id="cd16922">
    <property type="entry name" value="HATPase_EvgS-ArcB-TorS-like"/>
    <property type="match status" value="1"/>
</dbReference>
<evidence type="ECO:0000256" key="7">
    <source>
        <dbReference type="ARBA" id="ARBA00022692"/>
    </source>
</evidence>
<evidence type="ECO:0000256" key="2">
    <source>
        <dbReference type="ARBA" id="ARBA00004651"/>
    </source>
</evidence>
<evidence type="ECO:0000259" key="20">
    <source>
        <dbReference type="PROSITE" id="PS50109"/>
    </source>
</evidence>
<evidence type="ECO:0000313" key="23">
    <source>
        <dbReference type="EMBL" id="SHN59270.1"/>
    </source>
</evidence>
<organism evidence="23 24">
    <name type="scientific">Desulfovibrio litoralis DSM 11393</name>
    <dbReference type="NCBI Taxonomy" id="1121455"/>
    <lineage>
        <taxon>Bacteria</taxon>
        <taxon>Pseudomonadati</taxon>
        <taxon>Thermodesulfobacteriota</taxon>
        <taxon>Desulfovibrionia</taxon>
        <taxon>Desulfovibrionales</taxon>
        <taxon>Desulfovibrionaceae</taxon>
        <taxon>Desulfovibrio</taxon>
    </lineage>
</organism>
<dbReference type="Gene3D" id="3.30.450.290">
    <property type="match status" value="1"/>
</dbReference>
<keyword evidence="5 17" id="KW-0597">Phosphoprotein</keyword>
<dbReference type="FunFam" id="1.10.287.130:FF:000002">
    <property type="entry name" value="Two-component osmosensing histidine kinase"/>
    <property type="match status" value="1"/>
</dbReference>
<dbReference type="SUPFAM" id="SSF55874">
    <property type="entry name" value="ATPase domain of HSP90 chaperone/DNA topoisomerase II/histidine kinase"/>
    <property type="match status" value="1"/>
</dbReference>
<dbReference type="CDD" id="cd00082">
    <property type="entry name" value="HisKA"/>
    <property type="match status" value="1"/>
</dbReference>
<dbReference type="InterPro" id="IPR035965">
    <property type="entry name" value="PAS-like_dom_sf"/>
</dbReference>
<evidence type="ECO:0000256" key="19">
    <source>
        <dbReference type="SAM" id="Phobius"/>
    </source>
</evidence>
<evidence type="ECO:0000256" key="13">
    <source>
        <dbReference type="ARBA" id="ARBA00023136"/>
    </source>
</evidence>
<evidence type="ECO:0000256" key="6">
    <source>
        <dbReference type="ARBA" id="ARBA00022679"/>
    </source>
</evidence>
<dbReference type="SUPFAM" id="SSF52172">
    <property type="entry name" value="CheY-like"/>
    <property type="match status" value="2"/>
</dbReference>
<dbReference type="Pfam" id="PF02518">
    <property type="entry name" value="HATPase_c"/>
    <property type="match status" value="1"/>
</dbReference>
<dbReference type="InterPro" id="IPR011006">
    <property type="entry name" value="CheY-like_superfamily"/>
</dbReference>
<dbReference type="RefSeq" id="WP_072696692.1">
    <property type="nucleotide sequence ID" value="NZ_FRDI01000004.1"/>
</dbReference>
<dbReference type="PANTHER" id="PTHR45339:SF1">
    <property type="entry name" value="HYBRID SIGNAL TRANSDUCTION HISTIDINE KINASE J"/>
    <property type="match status" value="1"/>
</dbReference>
<proteinExistence type="predicted"/>
<evidence type="ECO:0000256" key="11">
    <source>
        <dbReference type="ARBA" id="ARBA00022989"/>
    </source>
</evidence>
<dbReference type="CDD" id="cd17546">
    <property type="entry name" value="REC_hyHK_CKI1_RcsC-like"/>
    <property type="match status" value="1"/>
</dbReference>
<keyword evidence="9 23" id="KW-0418">Kinase</keyword>
<evidence type="ECO:0000259" key="21">
    <source>
        <dbReference type="PROSITE" id="PS50110"/>
    </source>
</evidence>
<keyword evidence="13 19" id="KW-0472">Membrane</keyword>
<dbReference type="EC" id="2.7.13.3" evidence="3"/>
<dbReference type="InterPro" id="IPR001789">
    <property type="entry name" value="Sig_transdc_resp-reg_receiver"/>
</dbReference>
<dbReference type="AlphaFoldDB" id="A0A1M7SLD8"/>
<dbReference type="PROSITE" id="PS50110">
    <property type="entry name" value="RESPONSE_REGULATORY"/>
    <property type="match status" value="2"/>
</dbReference>
<keyword evidence="8" id="KW-0547">Nucleotide-binding</keyword>
<feature type="transmembrane region" description="Helical" evidence="19">
    <location>
        <begin position="20"/>
        <end position="37"/>
    </location>
</feature>
<evidence type="ECO:0000256" key="5">
    <source>
        <dbReference type="ARBA" id="ARBA00022553"/>
    </source>
</evidence>
<dbReference type="InterPro" id="IPR004358">
    <property type="entry name" value="Sig_transdc_His_kin-like_C"/>
</dbReference>
<comment type="subunit">
    <text evidence="14">At low DSF concentrations, interacts with RpfF.</text>
</comment>
<reference evidence="23 24" key="1">
    <citation type="submission" date="2016-12" db="EMBL/GenBank/DDBJ databases">
        <authorList>
            <person name="Song W.-J."/>
            <person name="Kurnit D.M."/>
        </authorList>
    </citation>
    <scope>NUCLEOTIDE SEQUENCE [LARGE SCALE GENOMIC DNA]</scope>
    <source>
        <strain evidence="23 24">DSM 11393</strain>
    </source>
</reference>
<protein>
    <recommendedName>
        <fullName evidence="15">Sensory/regulatory protein RpfC</fullName>
        <ecNumber evidence="3">2.7.13.3</ecNumber>
    </recommendedName>
</protein>
<comment type="catalytic activity">
    <reaction evidence="1">
        <text>ATP + protein L-histidine = ADP + protein N-phospho-L-histidine.</text>
        <dbReference type="EC" id="2.7.13.3"/>
    </reaction>
</comment>
<keyword evidence="11 19" id="KW-1133">Transmembrane helix</keyword>
<name>A0A1M7SLD8_9BACT</name>
<dbReference type="OrthoDB" id="5383323at2"/>
<keyword evidence="10" id="KW-0067">ATP-binding</keyword>
<keyword evidence="24" id="KW-1185">Reference proteome</keyword>
<feature type="transmembrane region" description="Helical" evidence="19">
    <location>
        <begin position="219"/>
        <end position="240"/>
    </location>
</feature>
<dbReference type="Gene3D" id="1.20.120.160">
    <property type="entry name" value="HPT domain"/>
    <property type="match status" value="1"/>
</dbReference>
<dbReference type="PROSITE" id="PS50894">
    <property type="entry name" value="HPT"/>
    <property type="match status" value="1"/>
</dbReference>
<evidence type="ECO:0000256" key="16">
    <source>
        <dbReference type="PROSITE-ProRule" id="PRU00110"/>
    </source>
</evidence>
<dbReference type="Proteomes" id="UP000186469">
    <property type="component" value="Unassembled WGS sequence"/>
</dbReference>
<feature type="domain" description="HPt" evidence="22">
    <location>
        <begin position="1015"/>
        <end position="1115"/>
    </location>
</feature>
<gene>
    <name evidence="23" type="ORF">SAMN02745728_00989</name>
</gene>
<dbReference type="STRING" id="1121455.SAMN02745728_00989"/>
<dbReference type="GO" id="GO:0005524">
    <property type="term" value="F:ATP binding"/>
    <property type="evidence" value="ECO:0007669"/>
    <property type="project" value="UniProtKB-KW"/>
</dbReference>
<dbReference type="SMART" id="SM00448">
    <property type="entry name" value="REC"/>
    <property type="match status" value="2"/>
</dbReference>
<dbReference type="InterPro" id="IPR003661">
    <property type="entry name" value="HisK_dim/P_dom"/>
</dbReference>
<dbReference type="Gene3D" id="3.40.50.2300">
    <property type="match status" value="2"/>
</dbReference>